<evidence type="ECO:0000313" key="9">
    <source>
        <dbReference type="EMBL" id="WLD59179.1"/>
    </source>
</evidence>
<feature type="transmembrane region" description="Helical" evidence="8">
    <location>
        <begin position="183"/>
        <end position="204"/>
    </location>
</feature>
<dbReference type="EMBL" id="CP101717">
    <property type="protein sequence ID" value="WLD59179.1"/>
    <property type="molecule type" value="Genomic_DNA"/>
</dbReference>
<protein>
    <submittedName>
        <fullName evidence="9">Iron ABC transporter permease</fullName>
    </submittedName>
</protein>
<dbReference type="FunFam" id="1.10.3470.10:FF:000001">
    <property type="entry name" value="Vitamin B12 ABC transporter permease BtuC"/>
    <property type="match status" value="1"/>
</dbReference>
<evidence type="ECO:0000256" key="5">
    <source>
        <dbReference type="ARBA" id="ARBA00022692"/>
    </source>
</evidence>
<dbReference type="PANTHER" id="PTHR30472">
    <property type="entry name" value="FERRIC ENTEROBACTIN TRANSPORT SYSTEM PERMEASE PROTEIN"/>
    <property type="match status" value="1"/>
</dbReference>
<evidence type="ECO:0000256" key="8">
    <source>
        <dbReference type="SAM" id="Phobius"/>
    </source>
</evidence>
<gene>
    <name evidence="9" type="ORF">NFC81_05165</name>
</gene>
<feature type="transmembrane region" description="Helical" evidence="8">
    <location>
        <begin position="274"/>
        <end position="301"/>
    </location>
</feature>
<organism evidence="9">
    <name type="scientific">Salinispirillum sp. LH 10-3-1</name>
    <dbReference type="NCBI Taxonomy" id="2952525"/>
    <lineage>
        <taxon>Bacteria</taxon>
        <taxon>Pseudomonadati</taxon>
        <taxon>Pseudomonadota</taxon>
        <taxon>Gammaproteobacteria</taxon>
        <taxon>Oceanospirillales</taxon>
        <taxon>Saccharospirillaceae</taxon>
        <taxon>Salinispirillum</taxon>
    </lineage>
</organism>
<feature type="transmembrane region" description="Helical" evidence="8">
    <location>
        <begin position="122"/>
        <end position="145"/>
    </location>
</feature>
<dbReference type="InterPro" id="IPR000522">
    <property type="entry name" value="ABC_transptr_permease_BtuC"/>
</dbReference>
<feature type="transmembrane region" description="Helical" evidence="8">
    <location>
        <begin position="313"/>
        <end position="333"/>
    </location>
</feature>
<reference evidence="9" key="1">
    <citation type="submission" date="2022-07" db="EMBL/GenBank/DDBJ databases">
        <title>Complete genome sequence of Salinispirillum sp. LH10-3-1 capable of multiple carbohydrate inversion isolated from a soda lake.</title>
        <authorList>
            <person name="Liu J."/>
            <person name="Zhai Y."/>
            <person name="Zhang H."/>
            <person name="Yang H."/>
            <person name="Qu J."/>
            <person name="Li J."/>
        </authorList>
    </citation>
    <scope>NUCLEOTIDE SEQUENCE</scope>
    <source>
        <strain evidence="9">LH 10-3-1</strain>
    </source>
</reference>
<evidence type="ECO:0000256" key="1">
    <source>
        <dbReference type="ARBA" id="ARBA00004651"/>
    </source>
</evidence>
<name>A0AB38YIE6_9GAMM</name>
<evidence type="ECO:0000256" key="2">
    <source>
        <dbReference type="ARBA" id="ARBA00007935"/>
    </source>
</evidence>
<sequence length="370" mass="38287">MTTPLYSASTPLASESDTDTPKWTRVQIQFGLLIAGLMLAVLGGLMFGAAAIPARAVLSSLWSAFPGVSSNAHTAADHLIIWQLRLPRVLLAGCIGAGLAVAGAAIQAVFRNPLADPGLIGVSSGSALAAITMIVLGDLILVGALAQFQLVALPIAAFIGGLITTALIYRISTMAGITRIHTLLLAGIAIGALTGAISGVLTYLADDVQLRSLTFWSMGSLGGATWPTLFSVLPWILLALFVIPYFSNALNAILLGENVAQHLGMNAQRIKKGVIALAALAVGASVAAAGMIGFVGLVIPHLMRLWLGPDHRILLPACALSGAMLLIGADLIARTIAAPAEIPIGIITALLGSPFFLWLLLNQGRQSRLH</sequence>
<feature type="transmembrane region" description="Helical" evidence="8">
    <location>
        <begin position="224"/>
        <end position="246"/>
    </location>
</feature>
<dbReference type="SUPFAM" id="SSF81345">
    <property type="entry name" value="ABC transporter involved in vitamin B12 uptake, BtuC"/>
    <property type="match status" value="1"/>
</dbReference>
<dbReference type="Gene3D" id="1.10.3470.10">
    <property type="entry name" value="ABC transporter involved in vitamin B12 uptake, BtuC"/>
    <property type="match status" value="1"/>
</dbReference>
<dbReference type="Pfam" id="PF01032">
    <property type="entry name" value="FecCD"/>
    <property type="match status" value="1"/>
</dbReference>
<evidence type="ECO:0000256" key="6">
    <source>
        <dbReference type="ARBA" id="ARBA00022989"/>
    </source>
</evidence>
<keyword evidence="5 8" id="KW-0812">Transmembrane</keyword>
<accession>A0AB38YIE6</accession>
<dbReference type="CDD" id="cd06550">
    <property type="entry name" value="TM_ABC_iron-siderophores_like"/>
    <property type="match status" value="1"/>
</dbReference>
<feature type="transmembrane region" description="Helical" evidence="8">
    <location>
        <begin position="340"/>
        <end position="361"/>
    </location>
</feature>
<comment type="subcellular location">
    <subcellularLocation>
        <location evidence="1">Cell membrane</location>
        <topology evidence="1">Multi-pass membrane protein</topology>
    </subcellularLocation>
</comment>
<proteinExistence type="inferred from homology"/>
<comment type="similarity">
    <text evidence="2">Belongs to the binding-protein-dependent transport system permease family. FecCD subfamily.</text>
</comment>
<feature type="transmembrane region" description="Helical" evidence="8">
    <location>
        <begin position="151"/>
        <end position="171"/>
    </location>
</feature>
<evidence type="ECO:0000256" key="3">
    <source>
        <dbReference type="ARBA" id="ARBA00022448"/>
    </source>
</evidence>
<dbReference type="PANTHER" id="PTHR30472:SF25">
    <property type="entry name" value="ABC TRANSPORTER PERMEASE PROTEIN MJ0876-RELATED"/>
    <property type="match status" value="1"/>
</dbReference>
<keyword evidence="4" id="KW-1003">Cell membrane</keyword>
<feature type="transmembrane region" description="Helical" evidence="8">
    <location>
        <begin position="89"/>
        <end position="110"/>
    </location>
</feature>
<keyword evidence="7 8" id="KW-0472">Membrane</keyword>
<dbReference type="InterPro" id="IPR037294">
    <property type="entry name" value="ABC_BtuC-like"/>
</dbReference>
<feature type="transmembrane region" description="Helical" evidence="8">
    <location>
        <begin position="30"/>
        <end position="52"/>
    </location>
</feature>
<dbReference type="GO" id="GO:0022857">
    <property type="term" value="F:transmembrane transporter activity"/>
    <property type="evidence" value="ECO:0007669"/>
    <property type="project" value="InterPro"/>
</dbReference>
<evidence type="ECO:0000256" key="4">
    <source>
        <dbReference type="ARBA" id="ARBA00022475"/>
    </source>
</evidence>
<dbReference type="GO" id="GO:0005886">
    <property type="term" value="C:plasma membrane"/>
    <property type="evidence" value="ECO:0007669"/>
    <property type="project" value="UniProtKB-SubCell"/>
</dbReference>
<evidence type="ECO:0000256" key="7">
    <source>
        <dbReference type="ARBA" id="ARBA00023136"/>
    </source>
</evidence>
<keyword evidence="6 8" id="KW-1133">Transmembrane helix</keyword>
<keyword evidence="3" id="KW-0813">Transport</keyword>
<dbReference type="AlphaFoldDB" id="A0AB38YIE6"/>
<dbReference type="RefSeq" id="WP_304996468.1">
    <property type="nucleotide sequence ID" value="NZ_CP101717.1"/>
</dbReference>
<dbReference type="GO" id="GO:0033214">
    <property type="term" value="P:siderophore-iron import into cell"/>
    <property type="evidence" value="ECO:0007669"/>
    <property type="project" value="TreeGrafter"/>
</dbReference>